<evidence type="ECO:0000256" key="5">
    <source>
        <dbReference type="ARBA" id="ARBA00022641"/>
    </source>
</evidence>
<comment type="function">
    <text evidence="9">Promotes plant cell differentiation, organogenesis and somatic embryogenesis as well as cell proliferation.</text>
</comment>
<protein>
    <recommendedName>
        <fullName evidence="9">Phytosulfokine</fullName>
    </recommendedName>
    <component>
        <recommendedName>
            <fullName evidence="9">Phytosulfokine-alpha</fullName>
            <shortName evidence="9">PSK-alpha</shortName>
            <shortName evidence="9">Phytosulfokine-a</shortName>
        </recommendedName>
    </component>
    <component>
        <recommendedName>
            <fullName evidence="9">Phytosulfokine-beta</fullName>
            <shortName evidence="9">PSK-beta</shortName>
            <shortName evidence="9">Phytosulfokine-b</shortName>
        </recommendedName>
    </component>
</protein>
<dbReference type="GO" id="GO:0030154">
    <property type="term" value="P:cell differentiation"/>
    <property type="evidence" value="ECO:0007669"/>
    <property type="project" value="UniProtKB-UniRule"/>
</dbReference>
<comment type="PTM">
    <text evidence="9">Sulfation is important for activity and for the binding to a putative membrane receptor.</text>
</comment>
<evidence type="ECO:0000256" key="1">
    <source>
        <dbReference type="ARBA" id="ARBA00004613"/>
    </source>
</evidence>
<name>A0AAV8TSG8_9ROSI</name>
<evidence type="ECO:0000313" key="10">
    <source>
        <dbReference type="EMBL" id="KAJ8769009.1"/>
    </source>
</evidence>
<keyword evidence="6 9" id="KW-0732">Signal</keyword>
<evidence type="ECO:0000256" key="7">
    <source>
        <dbReference type="ARBA" id="ARBA00022782"/>
    </source>
</evidence>
<dbReference type="GO" id="GO:0008283">
    <property type="term" value="P:cell population proliferation"/>
    <property type="evidence" value="ECO:0007669"/>
    <property type="project" value="UniProtKB-UniRule"/>
</dbReference>
<dbReference type="Proteomes" id="UP001159364">
    <property type="component" value="Linkage Group LG04"/>
</dbReference>
<comment type="subcellular location">
    <subcellularLocation>
        <location evidence="1 9">Secreted</location>
    </subcellularLocation>
</comment>
<comment type="similarity">
    <text evidence="2 9">Belongs to the phytosulfokine family.</text>
</comment>
<evidence type="ECO:0000256" key="6">
    <source>
        <dbReference type="ARBA" id="ARBA00022729"/>
    </source>
</evidence>
<dbReference type="PANTHER" id="PTHR33285">
    <property type="entry name" value="PHYTOSULFOKINES 3"/>
    <property type="match status" value="1"/>
</dbReference>
<accession>A0AAV8TSG8</accession>
<comment type="caution">
    <text evidence="10">The sequence shown here is derived from an EMBL/GenBank/DDBJ whole genome shotgun (WGS) entry which is preliminary data.</text>
</comment>
<evidence type="ECO:0000256" key="4">
    <source>
        <dbReference type="ARBA" id="ARBA00022525"/>
    </source>
</evidence>
<keyword evidence="3 9" id="KW-0217">Developmental protein</keyword>
<evidence type="ECO:0000256" key="8">
    <source>
        <dbReference type="ARBA" id="ARBA00023030"/>
    </source>
</evidence>
<evidence type="ECO:0000313" key="11">
    <source>
        <dbReference type="Proteomes" id="UP001159364"/>
    </source>
</evidence>
<evidence type="ECO:0000256" key="9">
    <source>
        <dbReference type="RuleBase" id="RU368031"/>
    </source>
</evidence>
<keyword evidence="4 9" id="KW-0964">Secreted</keyword>
<sequence>MPHKIRTCCLIAFVLFSITVTFAIRPVPAFSEATRTEIEYGDVEKEEQVHVEESCVGVGEDECLLRRSLTAHLDYVYTKKYNP</sequence>
<dbReference type="AlphaFoldDB" id="A0AAV8TSG8"/>
<keyword evidence="7 9" id="KW-0221">Differentiation</keyword>
<gene>
    <name evidence="10" type="ORF">K2173_024004</name>
</gene>
<reference evidence="10 11" key="1">
    <citation type="submission" date="2021-09" db="EMBL/GenBank/DDBJ databases">
        <title>Genomic insights and catalytic innovation underlie evolution of tropane alkaloids biosynthesis.</title>
        <authorList>
            <person name="Wang Y.-J."/>
            <person name="Tian T."/>
            <person name="Huang J.-P."/>
            <person name="Huang S.-X."/>
        </authorList>
    </citation>
    <scope>NUCLEOTIDE SEQUENCE [LARGE SCALE GENOMIC DNA]</scope>
    <source>
        <strain evidence="10">KIB-2018</strain>
        <tissue evidence="10">Leaf</tissue>
    </source>
</reference>
<dbReference type="GO" id="GO:0005576">
    <property type="term" value="C:extracellular region"/>
    <property type="evidence" value="ECO:0007669"/>
    <property type="project" value="UniProtKB-SubCell"/>
</dbReference>
<comment type="PTM">
    <text evidence="9">PSK-alpha is produced by endopeptidase digestion. PSK-beta is produced from PSK-alpha by exopeptidase digestion.</text>
</comment>
<feature type="signal peptide" evidence="9">
    <location>
        <begin position="1"/>
        <end position="23"/>
    </location>
</feature>
<evidence type="ECO:0000256" key="3">
    <source>
        <dbReference type="ARBA" id="ARBA00022473"/>
    </source>
</evidence>
<proteinExistence type="inferred from homology"/>
<dbReference type="InterPro" id="IPR009438">
    <property type="entry name" value="Phytosulfokine"/>
</dbReference>
<evidence type="ECO:0000256" key="2">
    <source>
        <dbReference type="ARBA" id="ARBA00010781"/>
    </source>
</evidence>
<keyword evidence="8 9" id="KW-0339">Growth factor</keyword>
<dbReference type="PANTHER" id="PTHR33285:SF55">
    <property type="entry name" value="PHYTOSULFOKINES 3"/>
    <property type="match status" value="1"/>
</dbReference>
<feature type="chain" id="PRO_5043087386" description="Phytosulfokine" evidence="9">
    <location>
        <begin position="24"/>
        <end position="83"/>
    </location>
</feature>
<dbReference type="EMBL" id="JAIWQS010000004">
    <property type="protein sequence ID" value="KAJ8769009.1"/>
    <property type="molecule type" value="Genomic_DNA"/>
</dbReference>
<keyword evidence="11" id="KW-1185">Reference proteome</keyword>
<dbReference type="Pfam" id="PF06404">
    <property type="entry name" value="PSK"/>
    <property type="match status" value="1"/>
</dbReference>
<organism evidence="10 11">
    <name type="scientific">Erythroxylum novogranatense</name>
    <dbReference type="NCBI Taxonomy" id="1862640"/>
    <lineage>
        <taxon>Eukaryota</taxon>
        <taxon>Viridiplantae</taxon>
        <taxon>Streptophyta</taxon>
        <taxon>Embryophyta</taxon>
        <taxon>Tracheophyta</taxon>
        <taxon>Spermatophyta</taxon>
        <taxon>Magnoliopsida</taxon>
        <taxon>eudicotyledons</taxon>
        <taxon>Gunneridae</taxon>
        <taxon>Pentapetalae</taxon>
        <taxon>rosids</taxon>
        <taxon>fabids</taxon>
        <taxon>Malpighiales</taxon>
        <taxon>Erythroxylaceae</taxon>
        <taxon>Erythroxylum</taxon>
    </lineage>
</organism>
<keyword evidence="5 9" id="KW-0765">Sulfation</keyword>
<dbReference type="GO" id="GO:0008083">
    <property type="term" value="F:growth factor activity"/>
    <property type="evidence" value="ECO:0007669"/>
    <property type="project" value="UniProtKB-UniRule"/>
</dbReference>